<evidence type="ECO:0000256" key="1">
    <source>
        <dbReference type="SAM" id="MobiDB-lite"/>
    </source>
</evidence>
<keyword evidence="3" id="KW-1185">Reference proteome</keyword>
<dbReference type="HOGENOM" id="CLU_1045973_0_0_1"/>
<dbReference type="EMBL" id="KE504137">
    <property type="protein sequence ID" value="EPT02118.1"/>
    <property type="molecule type" value="Genomic_DNA"/>
</dbReference>
<gene>
    <name evidence="2" type="ORF">FOMPIDRAFT_1048130</name>
</gene>
<accession>S8EBV1</accession>
<dbReference type="OrthoDB" id="2803046at2759"/>
<evidence type="ECO:0000313" key="3">
    <source>
        <dbReference type="Proteomes" id="UP000015241"/>
    </source>
</evidence>
<feature type="region of interest" description="Disordered" evidence="1">
    <location>
        <begin position="286"/>
        <end position="312"/>
    </location>
</feature>
<dbReference type="InParanoid" id="S8EBV1"/>
<evidence type="ECO:0000313" key="2">
    <source>
        <dbReference type="EMBL" id="EPT02118.1"/>
    </source>
</evidence>
<reference evidence="2 3" key="1">
    <citation type="journal article" date="2012" name="Science">
        <title>The Paleozoic origin of enzymatic lignin decomposition reconstructed from 31 fungal genomes.</title>
        <authorList>
            <person name="Floudas D."/>
            <person name="Binder M."/>
            <person name="Riley R."/>
            <person name="Barry K."/>
            <person name="Blanchette R.A."/>
            <person name="Henrissat B."/>
            <person name="Martinez A.T."/>
            <person name="Otillar R."/>
            <person name="Spatafora J.W."/>
            <person name="Yadav J.S."/>
            <person name="Aerts A."/>
            <person name="Benoit I."/>
            <person name="Boyd A."/>
            <person name="Carlson A."/>
            <person name="Copeland A."/>
            <person name="Coutinho P.M."/>
            <person name="de Vries R.P."/>
            <person name="Ferreira P."/>
            <person name="Findley K."/>
            <person name="Foster B."/>
            <person name="Gaskell J."/>
            <person name="Glotzer D."/>
            <person name="Gorecki P."/>
            <person name="Heitman J."/>
            <person name="Hesse C."/>
            <person name="Hori C."/>
            <person name="Igarashi K."/>
            <person name="Jurgens J.A."/>
            <person name="Kallen N."/>
            <person name="Kersten P."/>
            <person name="Kohler A."/>
            <person name="Kuees U."/>
            <person name="Kumar T.K.A."/>
            <person name="Kuo A."/>
            <person name="LaButti K."/>
            <person name="Larrondo L.F."/>
            <person name="Lindquist E."/>
            <person name="Ling A."/>
            <person name="Lombard V."/>
            <person name="Lucas S."/>
            <person name="Lundell T."/>
            <person name="Martin R."/>
            <person name="McLaughlin D.J."/>
            <person name="Morgenstern I."/>
            <person name="Morin E."/>
            <person name="Murat C."/>
            <person name="Nagy L.G."/>
            <person name="Nolan M."/>
            <person name="Ohm R.A."/>
            <person name="Patyshakuliyeva A."/>
            <person name="Rokas A."/>
            <person name="Ruiz-Duenas F.J."/>
            <person name="Sabat G."/>
            <person name="Salamov A."/>
            <person name="Samejima M."/>
            <person name="Schmutz J."/>
            <person name="Slot J.C."/>
            <person name="St John F."/>
            <person name="Stenlid J."/>
            <person name="Sun H."/>
            <person name="Sun S."/>
            <person name="Syed K."/>
            <person name="Tsang A."/>
            <person name="Wiebenga A."/>
            <person name="Young D."/>
            <person name="Pisabarro A."/>
            <person name="Eastwood D.C."/>
            <person name="Martin F."/>
            <person name="Cullen D."/>
            <person name="Grigoriev I.V."/>
            <person name="Hibbett D.S."/>
        </authorList>
    </citation>
    <scope>NUCLEOTIDE SEQUENCE</scope>
    <source>
        <strain evidence="3">FP-58527</strain>
    </source>
</reference>
<organism evidence="2 3">
    <name type="scientific">Fomitopsis schrenkii</name>
    <name type="common">Brown rot fungus</name>
    <dbReference type="NCBI Taxonomy" id="2126942"/>
    <lineage>
        <taxon>Eukaryota</taxon>
        <taxon>Fungi</taxon>
        <taxon>Dikarya</taxon>
        <taxon>Basidiomycota</taxon>
        <taxon>Agaricomycotina</taxon>
        <taxon>Agaricomycetes</taxon>
        <taxon>Polyporales</taxon>
        <taxon>Fomitopsis</taxon>
    </lineage>
</organism>
<sequence>MPVRRQPHAVEVSISRAPLVQEIIQAEDEEPIIPHVLFQSPAQRGDLEVTPELIWDASQLEPYDRLPREFIQTTHFYPPNRPGDWVPPGFHYGWRPNLGRLLVFAQERGLTTTYGDARDNNLPRDNDYPRGLRPRSKYFSYLNDVHVDEEGCTVLVPYPATKALWPDADGPEPHPSDIDIYNTISKALKMIVCELALERGFGGWYYWMIFMAVTLRADEGTNFLVSVMSNGRNLTDGRDDHRPTREQMDELAQALGVSGPARWYVDRDAFEWEDQYQEQLVFGGPAVYSDEEDDGDEDENILSPGAPPYLFD</sequence>
<dbReference type="Proteomes" id="UP000015241">
    <property type="component" value="Unassembled WGS sequence"/>
</dbReference>
<dbReference type="AlphaFoldDB" id="S8EBV1"/>
<feature type="compositionally biased region" description="Acidic residues" evidence="1">
    <location>
        <begin position="289"/>
        <end position="300"/>
    </location>
</feature>
<name>S8EBV1_FOMSC</name>
<protein>
    <submittedName>
        <fullName evidence="2">Uncharacterized protein</fullName>
    </submittedName>
</protein>
<proteinExistence type="predicted"/>